<feature type="region of interest" description="Disordered" evidence="1">
    <location>
        <begin position="1066"/>
        <end position="1182"/>
    </location>
</feature>
<accession>A0A2B4SAT6</accession>
<keyword evidence="3" id="KW-1185">Reference proteome</keyword>
<sequence>MISLAETNDTVYEGYRSPEAASWQDFLAVSRNQMEERNLRTRLGSIDLEEKRVLRRLHSETRLLKIKQEQRLGRSTFRRNGIIGGQINKSGSSTPRSLGTPCQLDFTKLEFKSDKRPHKNSPGSTNDGPAPSSSNEFAQPSPRLRNLPLVNSIKSAEPVKITELMSPTSKNKDPIPGDRKPSWTSTIPLRGQNKSKVTKSVDNIIRLHSDAKYAQNIAVPSEKPSGTRLRWQTWYGQSPPQLQTLQPLAQRKRSYSDNSSSVRNQATNSWNETVTITEDISHIQNDDRKAQDFPANKFNGPNRTAYPVAEDVLPRNSLAVPYFPLRSSNSASSLKSFKSLPPVFEGWDVKSDTTEEEVSEEAKVGSVGLKKSLQSSVLPSGTAGMLRQRRTRTLRRQESVREEDSSLSLPGSQTQDTIQSLRDGEERSGVSGKLANQVQSSQGLKSINLVKNSSLERKRLSVGSLSLSPTTGLSYKEDARQKIPKKREKGKECANSKLKEVLEKDTESKKDDVTPPIDKSNWLKALHKVFNVNMFLNGMTALQEKRELDRLATEKKKAAVEQLFEELKHCRYLRMPSKEDDEQSDCVSNEQSVSAALCFQSRRVTLVNSSLQPKTAMDEKTQRQMPAFSDIDEERLKPIYAQDETAKFSKPANMFEKLRNRRNERNANHQGARVQQETSSPLRILKNTLQRGKPERISTTGHSDTSPTQAKSKPLSNSPDEQAAESQSLNQSLSVPSITVSREIKESIPANHLKGNPQKMEEKENLRVPTRSIYKVVEENLVMKRESVGHVGTPVIFRAPDNVQLSTSPQFLRAMNPVACFTKLPGNTNASTVPHSKNFKAAVSQPFRKVAITSGALDSAVERGNMIMTKENLKTTSYMEQMVAKEKEVLTSAKQQGSPVIRRAKSLSCLSKEPNSPTDVTIVDKLKVSTQSKSTQLVKVDIADMVSKGKEGQKEVPKGPRSPHLKRVNTVTAVVDCWQKNKKETFTVSTSPQLRRAHKLNAMVDSGDKRSQRQIRTGARSPKLKKADTLQALFDSGEKGYKEINKDPRLSTSQLKRADIPNIKIDTRKKSEKEIHIEPRSPRSKRTKTVKVIVDNGKNGEKEKHATSSCFQLKETITPGGVVSSVEEEENETSSAPRNSGLKRTDTPSGNSLTPSSPKLQSTSRTPPLQPERNSSGSTIISNDANCLDNSKIYRSPKLNRARVCARLVAFNPWVDEHSNLKEQSSGCIGIYKVNRSQSFLEPAAEKLGRENNNDPKKGTTGQKNLNRINFAEVCDHVPLSSSQKQTRHLLSIDDVPIQRRSTGDIHQALQTCSKVLEPLWDPFEVAESAMDFKINPPNETSKEQGCDTQMTLSPCVDRRIANRTRASSMSNVCEASDDKIFAGNLTAFTLKTQLSAFHKPVKFREIKEPLKKSKWFHALSQICSDGDLSTAMFEIQKQQEREKAVGEKQPSMAASFEEIRRCRYLRIPEHYQVKREAFQHSSGYVDSRK</sequence>
<feature type="region of interest" description="Disordered" evidence="1">
    <location>
        <begin position="663"/>
        <end position="736"/>
    </location>
</feature>
<feature type="compositionally biased region" description="Polar residues" evidence="1">
    <location>
        <begin position="87"/>
        <end position="97"/>
    </location>
</feature>
<feature type="compositionally biased region" description="Polar residues" evidence="1">
    <location>
        <begin position="121"/>
        <end position="138"/>
    </location>
</feature>
<feature type="compositionally biased region" description="Polar residues" evidence="1">
    <location>
        <begin position="406"/>
        <end position="420"/>
    </location>
</feature>
<feature type="compositionally biased region" description="Polar residues" evidence="1">
    <location>
        <begin position="1147"/>
        <end position="1182"/>
    </location>
</feature>
<feature type="region of interest" description="Disordered" evidence="1">
    <location>
        <begin position="82"/>
        <end position="101"/>
    </location>
</feature>
<evidence type="ECO:0000256" key="1">
    <source>
        <dbReference type="SAM" id="MobiDB-lite"/>
    </source>
</evidence>
<protein>
    <submittedName>
        <fullName evidence="2">Uncharacterized protein</fullName>
    </submittedName>
</protein>
<feature type="region of interest" description="Disordered" evidence="1">
    <location>
        <begin position="615"/>
        <end position="634"/>
    </location>
</feature>
<evidence type="ECO:0000313" key="2">
    <source>
        <dbReference type="EMBL" id="PFX26143.1"/>
    </source>
</evidence>
<feature type="compositionally biased region" description="Basic and acidic residues" evidence="1">
    <location>
        <begin position="170"/>
        <end position="181"/>
    </location>
</feature>
<feature type="compositionally biased region" description="Basic and acidic residues" evidence="1">
    <location>
        <begin position="1066"/>
        <end position="1081"/>
    </location>
</feature>
<organism evidence="2 3">
    <name type="scientific">Stylophora pistillata</name>
    <name type="common">Smooth cauliflower coral</name>
    <dbReference type="NCBI Taxonomy" id="50429"/>
    <lineage>
        <taxon>Eukaryota</taxon>
        <taxon>Metazoa</taxon>
        <taxon>Cnidaria</taxon>
        <taxon>Anthozoa</taxon>
        <taxon>Hexacorallia</taxon>
        <taxon>Scleractinia</taxon>
        <taxon>Astrocoeniina</taxon>
        <taxon>Pocilloporidae</taxon>
        <taxon>Stylophora</taxon>
    </lineage>
</organism>
<feature type="region of interest" description="Disordered" evidence="1">
    <location>
        <begin position="746"/>
        <end position="765"/>
    </location>
</feature>
<evidence type="ECO:0000313" key="3">
    <source>
        <dbReference type="Proteomes" id="UP000225706"/>
    </source>
</evidence>
<reference evidence="3" key="1">
    <citation type="journal article" date="2017" name="bioRxiv">
        <title>Comparative analysis of the genomes of Stylophora pistillata and Acropora digitifera provides evidence for extensive differences between species of corals.</title>
        <authorList>
            <person name="Voolstra C.R."/>
            <person name="Li Y."/>
            <person name="Liew Y.J."/>
            <person name="Baumgarten S."/>
            <person name="Zoccola D."/>
            <person name="Flot J.-F."/>
            <person name="Tambutte S."/>
            <person name="Allemand D."/>
            <person name="Aranda M."/>
        </authorList>
    </citation>
    <scope>NUCLEOTIDE SEQUENCE [LARGE SCALE GENOMIC DNA]</scope>
</reference>
<feature type="compositionally biased region" description="Basic and acidic residues" evidence="1">
    <location>
        <begin position="395"/>
        <end position="404"/>
    </location>
</feature>
<comment type="caution">
    <text evidence="2">The sequence shown here is derived from an EMBL/GenBank/DDBJ whole genome shotgun (WGS) entry which is preliminary data.</text>
</comment>
<proteinExistence type="predicted"/>
<dbReference type="Proteomes" id="UP000225706">
    <property type="component" value="Unassembled WGS sequence"/>
</dbReference>
<feature type="compositionally biased region" description="Polar residues" evidence="1">
    <location>
        <begin position="182"/>
        <end position="195"/>
    </location>
</feature>
<feature type="region of interest" description="Disordered" evidence="1">
    <location>
        <begin position="166"/>
        <end position="195"/>
    </location>
</feature>
<gene>
    <name evidence="2" type="ORF">AWC38_SpisGene9206</name>
</gene>
<feature type="compositionally biased region" description="Polar residues" evidence="1">
    <location>
        <begin position="697"/>
        <end position="736"/>
    </location>
</feature>
<feature type="region of interest" description="Disordered" evidence="1">
    <location>
        <begin position="378"/>
        <end position="438"/>
    </location>
</feature>
<dbReference type="EMBL" id="LSMT01000133">
    <property type="protein sequence ID" value="PFX26143.1"/>
    <property type="molecule type" value="Genomic_DNA"/>
</dbReference>
<feature type="region of interest" description="Disordered" evidence="1">
    <location>
        <begin position="109"/>
        <end position="149"/>
    </location>
</feature>
<name>A0A2B4SAT6_STYPI</name>
<feature type="region of interest" description="Disordered" evidence="1">
    <location>
        <begin position="471"/>
        <end position="492"/>
    </location>
</feature>